<feature type="region of interest" description="Disordered" evidence="1">
    <location>
        <begin position="46"/>
        <end position="100"/>
    </location>
</feature>
<keyword evidence="3" id="KW-1185">Reference proteome</keyword>
<evidence type="ECO:0000313" key="3">
    <source>
        <dbReference type="Proteomes" id="UP001352852"/>
    </source>
</evidence>
<sequence>MQHDSPTAGKIFLTSTCNLFLAEISASTSTAILEQDVIFFAAHTLPPPAHTHAHPPPSHTHTHTHTQSVNTGRTEPVPSEPREPAATDNSDQKSDLNAHF</sequence>
<organism evidence="2 3">
    <name type="scientific">Characodon lateralis</name>
    <dbReference type="NCBI Taxonomy" id="208331"/>
    <lineage>
        <taxon>Eukaryota</taxon>
        <taxon>Metazoa</taxon>
        <taxon>Chordata</taxon>
        <taxon>Craniata</taxon>
        <taxon>Vertebrata</taxon>
        <taxon>Euteleostomi</taxon>
        <taxon>Actinopterygii</taxon>
        <taxon>Neopterygii</taxon>
        <taxon>Teleostei</taxon>
        <taxon>Neoteleostei</taxon>
        <taxon>Acanthomorphata</taxon>
        <taxon>Ovalentaria</taxon>
        <taxon>Atherinomorphae</taxon>
        <taxon>Cyprinodontiformes</taxon>
        <taxon>Goodeidae</taxon>
        <taxon>Characodon</taxon>
    </lineage>
</organism>
<dbReference type="Proteomes" id="UP001352852">
    <property type="component" value="Unassembled WGS sequence"/>
</dbReference>
<accession>A0ABU7EI07</accession>
<comment type="caution">
    <text evidence="2">The sequence shown here is derived from an EMBL/GenBank/DDBJ whole genome shotgun (WGS) entry which is preliminary data.</text>
</comment>
<dbReference type="EMBL" id="JAHUTJ010058064">
    <property type="protein sequence ID" value="MED6286881.1"/>
    <property type="molecule type" value="Genomic_DNA"/>
</dbReference>
<evidence type="ECO:0000256" key="1">
    <source>
        <dbReference type="SAM" id="MobiDB-lite"/>
    </source>
</evidence>
<feature type="compositionally biased region" description="Pro residues" evidence="1">
    <location>
        <begin position="46"/>
        <end position="58"/>
    </location>
</feature>
<gene>
    <name evidence="2" type="ORF">CHARACLAT_010609</name>
</gene>
<feature type="compositionally biased region" description="Basic and acidic residues" evidence="1">
    <location>
        <begin position="80"/>
        <end position="100"/>
    </location>
</feature>
<evidence type="ECO:0000313" key="2">
    <source>
        <dbReference type="EMBL" id="MED6286881.1"/>
    </source>
</evidence>
<protein>
    <submittedName>
        <fullName evidence="2">Uncharacterized protein</fullName>
    </submittedName>
</protein>
<reference evidence="2 3" key="1">
    <citation type="submission" date="2021-06" db="EMBL/GenBank/DDBJ databases">
        <authorList>
            <person name="Palmer J.M."/>
        </authorList>
    </citation>
    <scope>NUCLEOTIDE SEQUENCE [LARGE SCALE GENOMIC DNA]</scope>
    <source>
        <strain evidence="2 3">CL_MEX2019</strain>
        <tissue evidence="2">Muscle</tissue>
    </source>
</reference>
<name>A0ABU7EI07_9TELE</name>
<proteinExistence type="predicted"/>